<dbReference type="InterPro" id="IPR038224">
    <property type="entry name" value="SATB_ULD_sf"/>
</dbReference>
<feature type="domain" description="Homeobox" evidence="10">
    <location>
        <begin position="680"/>
        <end position="750"/>
    </location>
</feature>
<comment type="subcellular location">
    <subcellularLocation>
        <location evidence="1 7 8">Nucleus</location>
    </subcellularLocation>
</comment>
<protein>
    <submittedName>
        <fullName evidence="12">Uncharacterized protein</fullName>
    </submittedName>
</protein>
<dbReference type="CDD" id="cd00086">
    <property type="entry name" value="homeodomain"/>
    <property type="match status" value="2"/>
</dbReference>
<dbReference type="GO" id="GO:0005634">
    <property type="term" value="C:nucleus"/>
    <property type="evidence" value="ECO:0007669"/>
    <property type="project" value="UniProtKB-SubCell"/>
</dbReference>
<dbReference type="EMBL" id="JARGDH010000005">
    <property type="protein sequence ID" value="KAL0267945.1"/>
    <property type="molecule type" value="Genomic_DNA"/>
</dbReference>
<evidence type="ECO:0000256" key="8">
    <source>
        <dbReference type="RuleBase" id="RU000682"/>
    </source>
</evidence>
<evidence type="ECO:0000256" key="7">
    <source>
        <dbReference type="PROSITE-ProRule" id="PRU00108"/>
    </source>
</evidence>
<feature type="compositionally biased region" description="Polar residues" evidence="9">
    <location>
        <begin position="317"/>
        <end position="333"/>
    </location>
</feature>
<dbReference type="PROSITE" id="PS51982">
    <property type="entry name" value="CMP"/>
    <property type="match status" value="1"/>
</dbReference>
<feature type="compositionally biased region" description="Basic and acidic residues" evidence="9">
    <location>
        <begin position="583"/>
        <end position="612"/>
    </location>
</feature>
<dbReference type="InterPro" id="IPR039673">
    <property type="entry name" value="SATB1/SATB2"/>
</dbReference>
<feature type="region of interest" description="Disordered" evidence="9">
    <location>
        <begin position="33"/>
        <end position="65"/>
    </location>
</feature>
<dbReference type="GO" id="GO:0000981">
    <property type="term" value="F:DNA-binding transcription factor activity, RNA polymerase II-specific"/>
    <property type="evidence" value="ECO:0007669"/>
    <property type="project" value="TreeGrafter"/>
</dbReference>
<organism evidence="12">
    <name type="scientific">Menopon gallinae</name>
    <name type="common">poultry shaft louse</name>
    <dbReference type="NCBI Taxonomy" id="328185"/>
    <lineage>
        <taxon>Eukaryota</taxon>
        <taxon>Metazoa</taxon>
        <taxon>Ecdysozoa</taxon>
        <taxon>Arthropoda</taxon>
        <taxon>Hexapoda</taxon>
        <taxon>Insecta</taxon>
        <taxon>Pterygota</taxon>
        <taxon>Neoptera</taxon>
        <taxon>Paraneoptera</taxon>
        <taxon>Psocodea</taxon>
        <taxon>Troctomorpha</taxon>
        <taxon>Phthiraptera</taxon>
        <taxon>Amblycera</taxon>
        <taxon>Menoponidae</taxon>
        <taxon>Menopon</taxon>
    </lineage>
</organism>
<feature type="compositionally biased region" description="Low complexity" evidence="9">
    <location>
        <begin position="285"/>
        <end position="303"/>
    </location>
</feature>
<feature type="DNA-binding region" description="Homeobox" evidence="7">
    <location>
        <begin position="682"/>
        <end position="751"/>
    </location>
</feature>
<feature type="compositionally biased region" description="Basic and acidic residues" evidence="9">
    <location>
        <begin position="559"/>
        <end position="577"/>
    </location>
</feature>
<feature type="DNA-binding region" description="Homeobox" evidence="7">
    <location>
        <begin position="371"/>
        <end position="440"/>
    </location>
</feature>
<dbReference type="SMART" id="SM00389">
    <property type="entry name" value="HOX"/>
    <property type="match status" value="2"/>
</dbReference>
<dbReference type="PANTHER" id="PTHR15116:SF16">
    <property type="entry name" value="DEFECTIVE PROVENTRICULUS, ISOFORM A"/>
    <property type="match status" value="1"/>
</dbReference>
<feature type="compositionally biased region" description="Basic and acidic residues" evidence="9">
    <location>
        <begin position="51"/>
        <end position="65"/>
    </location>
</feature>
<dbReference type="GO" id="GO:0000978">
    <property type="term" value="F:RNA polymerase II cis-regulatory region sequence-specific DNA binding"/>
    <property type="evidence" value="ECO:0007669"/>
    <property type="project" value="TreeGrafter"/>
</dbReference>
<evidence type="ECO:0000256" key="9">
    <source>
        <dbReference type="SAM" id="MobiDB-lite"/>
    </source>
</evidence>
<keyword evidence="3" id="KW-0832">Ubl conjugation</keyword>
<name>A0AAW2HDV9_9NEOP</name>
<gene>
    <name evidence="12" type="ORF">PYX00_010070</name>
</gene>
<dbReference type="AlphaFoldDB" id="A0AAW2HDV9"/>
<evidence type="ECO:0000256" key="6">
    <source>
        <dbReference type="ARBA" id="ARBA00023242"/>
    </source>
</evidence>
<keyword evidence="2" id="KW-0677">Repeat</keyword>
<keyword evidence="5 7" id="KW-0371">Homeobox</keyword>
<feature type="domain" description="Homeobox" evidence="10">
    <location>
        <begin position="369"/>
        <end position="439"/>
    </location>
</feature>
<feature type="compositionally biased region" description="Basic and acidic residues" evidence="9">
    <location>
        <begin position="527"/>
        <end position="542"/>
    </location>
</feature>
<sequence length="760" mass="86678">MYKPEIILESKFEKMEPFSDSWRFRSNAVDEATNSSQGHQLLAQNALKHSKPAEKRKSTPQDDGKGEILEAILDRRMTFHCIVEEITSLDEDSWKECPHNCGNGAKATKENNKWWFCECRNIERNSCVVLRASTCMSDLVKTALAKLGYPSNASSSAMGSILIRNWKALPLSTICPNPKMTVGDVLGELSSLVTLQIQILRPKSAFFQEIKDRLLSFLIAKSHIFLSNSGCPLDLLMLTKLCEESAYMRKHTKEEIQQRFEAWLNHVQKSDVFDREMNTYSALSLSNNENNNNISNNVKSSGNADGKMNRDAKSDAGNGSSCAANGESASQVPSDGEYAKESENRLGKSGSPCFDMTERSDRSIHCSQTKTRMRTSFDPDLELPKLLKWYLENPHPTRQQIHEYVQELNSLESRRRKKKLDMNNVVYWFKNARAAQKRSEYRKFCNIPSSGTKKNCNVLKIPLGKTSSTVASDEHIALSDDEPSVASENNTFSNEKGKCMQVLGSWNSNGAGEAVLEMQITPPKPESPIKVEEEHLSEHDESSTEGMLSIAEDSVDNAHSADENRSGEMNDAERTFDRTSSGENEKEFKFRKCESPRSVEEKPPNHEKELEDEICETKSRDKSSLIPQKKLNGFNHCDSSLLSRYKSVPQNSILRHSFLYMSQCMNAKFTNNLPLSSEERRKRNRTFIDPLTEVPRLEQWFQLSTHPSHSLIVRYTEELNGMPYRKKFPKLETKNVQFWFKNRRAKNKRLNYLDTNNFLR</sequence>
<evidence type="ECO:0000259" key="10">
    <source>
        <dbReference type="PROSITE" id="PS50071"/>
    </source>
</evidence>
<evidence type="ECO:0000256" key="1">
    <source>
        <dbReference type="ARBA" id="ARBA00004123"/>
    </source>
</evidence>
<evidence type="ECO:0000256" key="2">
    <source>
        <dbReference type="ARBA" id="ARBA00022737"/>
    </source>
</evidence>
<feature type="region of interest" description="Disordered" evidence="9">
    <location>
        <begin position="285"/>
        <end position="354"/>
    </location>
</feature>
<feature type="compositionally biased region" description="Basic and acidic residues" evidence="9">
    <location>
        <begin position="337"/>
        <end position="346"/>
    </location>
</feature>
<dbReference type="InterPro" id="IPR001356">
    <property type="entry name" value="HD"/>
</dbReference>
<keyword evidence="6 7" id="KW-0539">Nucleus</keyword>
<dbReference type="Pfam" id="PF00046">
    <property type="entry name" value="Homeodomain"/>
    <property type="match status" value="2"/>
</dbReference>
<accession>A0AAW2HDV9</accession>
<keyword evidence="4 7" id="KW-0238">DNA-binding</keyword>
<dbReference type="InterPro" id="IPR009057">
    <property type="entry name" value="Homeodomain-like_sf"/>
</dbReference>
<evidence type="ECO:0000256" key="4">
    <source>
        <dbReference type="ARBA" id="ARBA00023125"/>
    </source>
</evidence>
<dbReference type="FunFam" id="1.10.10.60:FF:000169">
    <property type="entry name" value="DNA-binding protein SATB1"/>
    <property type="match status" value="2"/>
</dbReference>
<dbReference type="Gene3D" id="1.10.10.60">
    <property type="entry name" value="Homeodomain-like"/>
    <property type="match status" value="2"/>
</dbReference>
<dbReference type="InterPro" id="IPR032392">
    <property type="entry name" value="ULD"/>
</dbReference>
<dbReference type="Pfam" id="PF16534">
    <property type="entry name" value="ULD"/>
    <property type="match status" value="1"/>
</dbReference>
<feature type="region of interest" description="Disordered" evidence="9">
    <location>
        <begin position="520"/>
        <end position="612"/>
    </location>
</feature>
<dbReference type="SUPFAM" id="SSF46689">
    <property type="entry name" value="Homeodomain-like"/>
    <property type="match status" value="2"/>
</dbReference>
<evidence type="ECO:0000256" key="5">
    <source>
        <dbReference type="ARBA" id="ARBA00023155"/>
    </source>
</evidence>
<proteinExistence type="predicted"/>
<feature type="domain" description="CMP" evidence="11">
    <location>
        <begin position="74"/>
        <end position="201"/>
    </location>
</feature>
<evidence type="ECO:0000313" key="12">
    <source>
        <dbReference type="EMBL" id="KAL0267947.1"/>
    </source>
</evidence>
<dbReference type="GO" id="GO:0006338">
    <property type="term" value="P:chromatin remodeling"/>
    <property type="evidence" value="ECO:0007669"/>
    <property type="project" value="InterPro"/>
</dbReference>
<dbReference type="Gene3D" id="3.10.20.710">
    <property type="entry name" value="SATB, ubiquitin-like oligomerisation domain"/>
    <property type="match status" value="1"/>
</dbReference>
<evidence type="ECO:0000256" key="3">
    <source>
        <dbReference type="ARBA" id="ARBA00022843"/>
    </source>
</evidence>
<dbReference type="PANTHER" id="PTHR15116">
    <property type="entry name" value="DNA-BINDING PROTEIN SATB FAMILY MEMBER"/>
    <property type="match status" value="1"/>
</dbReference>
<dbReference type="PROSITE" id="PS50071">
    <property type="entry name" value="HOMEOBOX_2"/>
    <property type="match status" value="2"/>
</dbReference>
<evidence type="ECO:0000259" key="11">
    <source>
        <dbReference type="PROSITE" id="PS51982"/>
    </source>
</evidence>
<reference evidence="12" key="1">
    <citation type="journal article" date="2024" name="Gigascience">
        <title>Chromosome-level genome of the poultry shaft louse Menopon gallinae provides insight into the host-switching and adaptive evolution of parasitic lice.</title>
        <authorList>
            <person name="Xu Y."/>
            <person name="Ma L."/>
            <person name="Liu S."/>
            <person name="Liang Y."/>
            <person name="Liu Q."/>
            <person name="He Z."/>
            <person name="Tian L."/>
            <person name="Duan Y."/>
            <person name="Cai W."/>
            <person name="Li H."/>
            <person name="Song F."/>
        </authorList>
    </citation>
    <scope>NUCLEOTIDE SEQUENCE</scope>
    <source>
        <strain evidence="12">Cailab_2023a</strain>
    </source>
</reference>
<dbReference type="EMBL" id="JARGDH010000005">
    <property type="protein sequence ID" value="KAL0267947.1"/>
    <property type="molecule type" value="Genomic_DNA"/>
</dbReference>
<comment type="caution">
    <text evidence="12">The sequence shown here is derived from an EMBL/GenBank/DDBJ whole genome shotgun (WGS) entry which is preliminary data.</text>
</comment>
<feature type="compositionally biased region" description="Polar residues" evidence="9">
    <location>
        <begin position="33"/>
        <end position="43"/>
    </location>
</feature>